<evidence type="ECO:0000256" key="1">
    <source>
        <dbReference type="ARBA" id="ARBA00008061"/>
    </source>
</evidence>
<dbReference type="InterPro" id="IPR045857">
    <property type="entry name" value="O16G_dom_2"/>
</dbReference>
<dbReference type="Gene3D" id="3.20.20.80">
    <property type="entry name" value="Glycosidases"/>
    <property type="match status" value="1"/>
</dbReference>
<comment type="similarity">
    <text evidence="1">Belongs to the glycosyl hydrolase 13 family.</text>
</comment>
<proteinExistence type="inferred from homology"/>
<dbReference type="PANTHER" id="PTHR10357">
    <property type="entry name" value="ALPHA-AMYLASE FAMILY MEMBER"/>
    <property type="match status" value="1"/>
</dbReference>
<keyword evidence="2" id="KW-0325">Glycoprotein</keyword>
<organism evidence="5 6">
    <name type="scientific">Arthrobacter alpinus</name>
    <dbReference type="NCBI Taxonomy" id="656366"/>
    <lineage>
        <taxon>Bacteria</taxon>
        <taxon>Bacillati</taxon>
        <taxon>Actinomycetota</taxon>
        <taxon>Actinomycetes</taxon>
        <taxon>Micrococcales</taxon>
        <taxon>Micrococcaceae</taxon>
        <taxon>Arthrobacter</taxon>
    </lineage>
</organism>
<evidence type="ECO:0000313" key="6">
    <source>
        <dbReference type="Proteomes" id="UP000182725"/>
    </source>
</evidence>
<feature type="domain" description="Glycosyl hydrolase family 13 catalytic" evidence="4">
    <location>
        <begin position="20"/>
        <end position="442"/>
    </location>
</feature>
<dbReference type="InterPro" id="IPR006047">
    <property type="entry name" value="GH13_cat_dom"/>
</dbReference>
<name>A0A1H5N6H1_9MICC</name>
<dbReference type="PANTHER" id="PTHR10357:SF179">
    <property type="entry name" value="NEUTRAL AND BASIC AMINO ACID TRANSPORT PROTEIN RBAT"/>
    <property type="match status" value="1"/>
</dbReference>
<dbReference type="GO" id="GO:0009313">
    <property type="term" value="P:oligosaccharide catabolic process"/>
    <property type="evidence" value="ECO:0007669"/>
    <property type="project" value="TreeGrafter"/>
</dbReference>
<dbReference type="GO" id="GO:0004556">
    <property type="term" value="F:alpha-amylase activity"/>
    <property type="evidence" value="ECO:0007669"/>
    <property type="project" value="TreeGrafter"/>
</dbReference>
<gene>
    <name evidence="5" type="ORF">SAMN04489740_3426</name>
</gene>
<dbReference type="CDD" id="cd11332">
    <property type="entry name" value="AmyAc_OligoGlu_TS"/>
    <property type="match status" value="1"/>
</dbReference>
<feature type="compositionally biased region" description="Polar residues" evidence="3">
    <location>
        <begin position="239"/>
        <end position="249"/>
    </location>
</feature>
<dbReference type="FunFam" id="3.90.400.10:FF:000001">
    <property type="entry name" value="Maltase A3, isoform A"/>
    <property type="match status" value="1"/>
</dbReference>
<reference evidence="5 6" key="1">
    <citation type="submission" date="2016-10" db="EMBL/GenBank/DDBJ databases">
        <authorList>
            <person name="de Groot N.N."/>
        </authorList>
    </citation>
    <scope>NUCLEOTIDE SEQUENCE [LARGE SCALE GENOMIC DNA]</scope>
    <source>
        <strain evidence="5 6">DSM 22274</strain>
    </source>
</reference>
<dbReference type="SMART" id="SM00642">
    <property type="entry name" value="Aamy"/>
    <property type="match status" value="1"/>
</dbReference>
<evidence type="ECO:0000259" key="4">
    <source>
        <dbReference type="SMART" id="SM00642"/>
    </source>
</evidence>
<dbReference type="Proteomes" id="UP000182725">
    <property type="component" value="Unassembled WGS sequence"/>
</dbReference>
<dbReference type="AlphaFoldDB" id="A0A1H5N6H1"/>
<dbReference type="RefSeq" id="WP_074712598.1">
    <property type="nucleotide sequence ID" value="NZ_FNTV01000001.1"/>
</dbReference>
<evidence type="ECO:0000256" key="3">
    <source>
        <dbReference type="SAM" id="MobiDB-lite"/>
    </source>
</evidence>
<dbReference type="Gene3D" id="3.90.400.10">
    <property type="entry name" value="Oligo-1,6-glucosidase, Domain 2"/>
    <property type="match status" value="1"/>
</dbReference>
<evidence type="ECO:0000313" key="5">
    <source>
        <dbReference type="EMBL" id="SEE97144.1"/>
    </source>
</evidence>
<dbReference type="InterPro" id="IPR017853">
    <property type="entry name" value="GH"/>
</dbReference>
<feature type="region of interest" description="Disordered" evidence="3">
    <location>
        <begin position="239"/>
        <end position="258"/>
    </location>
</feature>
<evidence type="ECO:0000256" key="2">
    <source>
        <dbReference type="ARBA" id="ARBA00023180"/>
    </source>
</evidence>
<accession>A0A1H5N6H1</accession>
<protein>
    <submittedName>
        <fullName evidence="5">Alpha-glucosidase</fullName>
    </submittedName>
</protein>
<dbReference type="SUPFAM" id="SSF51445">
    <property type="entry name" value="(Trans)glycosidases"/>
    <property type="match status" value="1"/>
</dbReference>
<dbReference type="Pfam" id="PF00128">
    <property type="entry name" value="Alpha-amylase"/>
    <property type="match status" value="1"/>
</dbReference>
<dbReference type="EMBL" id="FNTV01000001">
    <property type="protein sequence ID" value="SEE97144.1"/>
    <property type="molecule type" value="Genomic_DNA"/>
</dbReference>
<sequence length="576" mass="62635">MSTFQPTPTKPWWASAVIYQIYPRSFADANGDGMGDLSGISGKLEYLAALGINAIWLSPFYLSPQADAGYDVADYRRVDPLFGDLQDFDEMLSKAHSLGLRVIVDLVPNHTSDEHAWFQEALASPSGSPARDRYMFRDGRGIDGVEPPNNWRSIFGGGAWTRVTENGVPGQWYLHLFDTKQPDLNWENPEVHAEMESVLRFWLDRGVDGFRVDVAHGMVKAAGLPDWEGQTAMVSGDETNTLASQSPAHQQKPAMDPPSPFFDQDGVHEIYRAWNRVLKEYDGDRMLVAEAWVEQPERLALYVRPDEMQQAFNFDFLLAGWDAQRMAAAVDNSLLANAAVGAPATWVLSNHDTVRHTSRFGLLDPTAFPKGISAEDEQPDEALGLARARAATLLMFALPGSAYVYQGEELGLPEHTTLEAAFRQDPSFFRTNGVERGRDGCRVPLPWKASEPGYGFSSGTPKEGGHAAPWLPQPPSFAHYAADTEAGVAGSTVELYRSALEVRAAHALGVGTHAWAPQHDPGAGVVAFSNGPITVLVNAGSVPLDLPPAAEVVLASTLDSVSQGKLAPNSAVWIAS</sequence>